<evidence type="ECO:0000313" key="3">
    <source>
        <dbReference type="EMBL" id="RPD65679.1"/>
    </source>
</evidence>
<dbReference type="STRING" id="1328759.A0A5C2SRH4"/>
<reference evidence="3" key="1">
    <citation type="journal article" date="2018" name="Genome Biol. Evol.">
        <title>Genomics and development of Lentinus tigrinus, a white-rot wood-decaying mushroom with dimorphic fruiting bodies.</title>
        <authorList>
            <person name="Wu B."/>
            <person name="Xu Z."/>
            <person name="Knudson A."/>
            <person name="Carlson A."/>
            <person name="Chen N."/>
            <person name="Kovaka S."/>
            <person name="LaButti K."/>
            <person name="Lipzen A."/>
            <person name="Pennachio C."/>
            <person name="Riley R."/>
            <person name="Schakwitz W."/>
            <person name="Umezawa K."/>
            <person name="Ohm R.A."/>
            <person name="Grigoriev I.V."/>
            <person name="Nagy L.G."/>
            <person name="Gibbons J."/>
            <person name="Hibbett D."/>
        </authorList>
    </citation>
    <scope>NUCLEOTIDE SEQUENCE [LARGE SCALE GENOMIC DNA]</scope>
    <source>
        <strain evidence="3">ALCF2SS1-6</strain>
    </source>
</reference>
<dbReference type="EMBL" id="ML122252">
    <property type="protein sequence ID" value="RPD65679.1"/>
    <property type="molecule type" value="Genomic_DNA"/>
</dbReference>
<dbReference type="Pfam" id="PF11915">
    <property type="entry name" value="DUF3433"/>
    <property type="match status" value="1"/>
</dbReference>
<feature type="transmembrane region" description="Helical" evidence="2">
    <location>
        <begin position="470"/>
        <end position="500"/>
    </location>
</feature>
<dbReference type="PANTHER" id="PTHR37544:SF3">
    <property type="entry name" value="SPRAY"/>
    <property type="match status" value="1"/>
</dbReference>
<keyword evidence="2" id="KW-0472">Membrane</keyword>
<accession>A0A5C2SRH4</accession>
<dbReference type="AlphaFoldDB" id="A0A5C2SRH4"/>
<sequence length="636" mass="69540">MTVVEQSSQHSVTNKGDDVEAAGGGRRPKGDVPIGLWHSFWFLLFFLLFGIVIVLESLLQHYAEGWPAPEWWITERFEWRYYVVSSAPLAGALVLSLLWGTTQSAMLKLQPLLNMTASHRSGNAERTVLLDYTGNELVSSWRAIRNSDYAVLLLIASSLLTTAIKPLAGALLSARDVWWLDAPQTVAGVTKVSQDVGDEFKDMIAFQGASGYATARVLFDIGPAPFITADGHTVEAFELPVGKNGTAYANVTAVFNRAVCVPPTTMDNDVGTRIWHNTAWFDDCRFSWTVNNDSSNLFGVETLPDAAGCSNFTGTPLQHRPVVFWFFSYEPQPIFSVVQCTPQVTVSNVNVAVDLVSNTTTLVTINETTTSTIGSLGYLPYNGLFFDDGTLDQTAMSRLQSVQEQLLSAAFQAAKARDPALRNTFVYYGFTNITADIYNTYLSLIAKSLYFVPSDEPVLIQVGANCKRLFFVPIVTHSLCAVMVVLGVYGAVMCAVHIYLRRRFTIPEYYGTIATGYLLPVDRKASIALEHAAHSKEGILQSLANYRFGMNVQTGVLGVTHVRSSPPSAGKLERLWRGWFVRPWRAVFGSGAGEMARDAETASMTSTATSASSCRICRSRSTVTSAATSTTTLTAV</sequence>
<feature type="region of interest" description="Disordered" evidence="1">
    <location>
        <begin position="1"/>
        <end position="24"/>
    </location>
</feature>
<dbReference type="OrthoDB" id="3248909at2759"/>
<dbReference type="Proteomes" id="UP000313359">
    <property type="component" value="Unassembled WGS sequence"/>
</dbReference>
<proteinExistence type="predicted"/>
<keyword evidence="2" id="KW-1133">Transmembrane helix</keyword>
<feature type="transmembrane region" description="Helical" evidence="2">
    <location>
        <begin position="79"/>
        <end position="99"/>
    </location>
</feature>
<name>A0A5C2SRH4_9APHY</name>
<organism evidence="3 4">
    <name type="scientific">Lentinus tigrinus ALCF2SS1-6</name>
    <dbReference type="NCBI Taxonomy" id="1328759"/>
    <lineage>
        <taxon>Eukaryota</taxon>
        <taxon>Fungi</taxon>
        <taxon>Dikarya</taxon>
        <taxon>Basidiomycota</taxon>
        <taxon>Agaricomycotina</taxon>
        <taxon>Agaricomycetes</taxon>
        <taxon>Polyporales</taxon>
        <taxon>Polyporaceae</taxon>
        <taxon>Lentinus</taxon>
    </lineage>
</organism>
<evidence type="ECO:0000313" key="4">
    <source>
        <dbReference type="Proteomes" id="UP000313359"/>
    </source>
</evidence>
<dbReference type="PANTHER" id="PTHR37544">
    <property type="entry name" value="SPRAY-RELATED"/>
    <property type="match status" value="1"/>
</dbReference>
<gene>
    <name evidence="3" type="ORF">L227DRAFT_607151</name>
</gene>
<evidence type="ECO:0000256" key="1">
    <source>
        <dbReference type="SAM" id="MobiDB-lite"/>
    </source>
</evidence>
<feature type="transmembrane region" description="Helical" evidence="2">
    <location>
        <begin position="36"/>
        <end position="59"/>
    </location>
</feature>
<evidence type="ECO:0000256" key="2">
    <source>
        <dbReference type="SAM" id="Phobius"/>
    </source>
</evidence>
<keyword evidence="4" id="KW-1185">Reference proteome</keyword>
<feature type="compositionally biased region" description="Polar residues" evidence="1">
    <location>
        <begin position="1"/>
        <end position="14"/>
    </location>
</feature>
<keyword evidence="2" id="KW-0812">Transmembrane</keyword>
<dbReference type="InterPro" id="IPR021840">
    <property type="entry name" value="DUF3433"/>
</dbReference>
<protein>
    <submittedName>
        <fullName evidence="3">Uncharacterized protein</fullName>
    </submittedName>
</protein>